<protein>
    <recommendedName>
        <fullName evidence="3">Lipoprotein</fullName>
    </recommendedName>
</protein>
<sequence length="142" mass="16226">MRLIAVAGCFILLVLLFTGCQEKRRDAELSKYVAYSNRDSAQLELNLFESRFHGKLRFYRPGGEIDSGEIQGNIKKDTLAGDYYYIPFGWGQKKRRPFVLLKKGSQYILGTGTEQVYMGIPHYIPSTISFQQAKYVFTASAY</sequence>
<comment type="caution">
    <text evidence="1">The sequence shown here is derived from an EMBL/GenBank/DDBJ whole genome shotgun (WGS) entry which is preliminary data.</text>
</comment>
<dbReference type="AlphaFoldDB" id="A0A363NLU0"/>
<gene>
    <name evidence="1" type="ORF">DCO56_25760</name>
</gene>
<organism evidence="1 2">
    <name type="scientific">Sphingobacterium athyrii</name>
    <dbReference type="NCBI Taxonomy" id="2152717"/>
    <lineage>
        <taxon>Bacteria</taxon>
        <taxon>Pseudomonadati</taxon>
        <taxon>Bacteroidota</taxon>
        <taxon>Sphingobacteriia</taxon>
        <taxon>Sphingobacteriales</taxon>
        <taxon>Sphingobacteriaceae</taxon>
        <taxon>Sphingobacterium</taxon>
    </lineage>
</organism>
<dbReference type="PROSITE" id="PS51257">
    <property type="entry name" value="PROKAR_LIPOPROTEIN"/>
    <property type="match status" value="1"/>
</dbReference>
<dbReference type="EMBL" id="QCXX01000009">
    <property type="protein sequence ID" value="PUV21745.1"/>
    <property type="molecule type" value="Genomic_DNA"/>
</dbReference>
<keyword evidence="2" id="KW-1185">Reference proteome</keyword>
<name>A0A363NLU0_9SPHI</name>
<evidence type="ECO:0000313" key="1">
    <source>
        <dbReference type="EMBL" id="PUV21745.1"/>
    </source>
</evidence>
<dbReference type="OrthoDB" id="1360086at2"/>
<dbReference type="RefSeq" id="WP_108636568.1">
    <property type="nucleotide sequence ID" value="NZ_DAMCKI010000006.1"/>
</dbReference>
<dbReference type="Proteomes" id="UP000250831">
    <property type="component" value="Unassembled WGS sequence"/>
</dbReference>
<accession>A0A363NLU0</accession>
<reference evidence="1 2" key="1">
    <citation type="submission" date="2018-04" db="EMBL/GenBank/DDBJ databases">
        <title>Sphingobacterium sp. M46 Genome.</title>
        <authorList>
            <person name="Cheng J."/>
            <person name="Li Y."/>
        </authorList>
    </citation>
    <scope>NUCLEOTIDE SEQUENCE [LARGE SCALE GENOMIC DNA]</scope>
    <source>
        <strain evidence="1 2">M46</strain>
    </source>
</reference>
<evidence type="ECO:0008006" key="3">
    <source>
        <dbReference type="Google" id="ProtNLM"/>
    </source>
</evidence>
<evidence type="ECO:0000313" key="2">
    <source>
        <dbReference type="Proteomes" id="UP000250831"/>
    </source>
</evidence>
<proteinExistence type="predicted"/>